<evidence type="ECO:0000256" key="1">
    <source>
        <dbReference type="SAM" id="SignalP"/>
    </source>
</evidence>
<accession>A0A2N7VBE6</accession>
<evidence type="ECO:0000313" key="4">
    <source>
        <dbReference type="Proteomes" id="UP000235616"/>
    </source>
</evidence>
<dbReference type="Proteomes" id="UP000235616">
    <property type="component" value="Unassembled WGS sequence"/>
</dbReference>
<evidence type="ECO:0000313" key="3">
    <source>
        <dbReference type="EMBL" id="PMS14480.1"/>
    </source>
</evidence>
<comment type="caution">
    <text evidence="3">The sequence shown here is derived from an EMBL/GenBank/DDBJ whole genome shotgun (WGS) entry which is preliminary data.</text>
</comment>
<dbReference type="AlphaFoldDB" id="A0A2N7VBE6"/>
<proteinExistence type="predicted"/>
<keyword evidence="4" id="KW-1185">Reference proteome</keyword>
<keyword evidence="1" id="KW-0732">Signal</keyword>
<organism evidence="3 4">
    <name type="scientific">Trinickia dabaoshanensis</name>
    <dbReference type="NCBI Taxonomy" id="564714"/>
    <lineage>
        <taxon>Bacteria</taxon>
        <taxon>Pseudomonadati</taxon>
        <taxon>Pseudomonadota</taxon>
        <taxon>Betaproteobacteria</taxon>
        <taxon>Burkholderiales</taxon>
        <taxon>Burkholderiaceae</taxon>
        <taxon>Trinickia</taxon>
    </lineage>
</organism>
<feature type="signal peptide" evidence="1">
    <location>
        <begin position="1"/>
        <end position="28"/>
    </location>
</feature>
<reference evidence="3 4" key="1">
    <citation type="submission" date="2018-01" db="EMBL/GenBank/DDBJ databases">
        <title>Whole genome analyses suggest that Burkholderia sensu lato contains two further novel genera in the rhizoxinica-symbiotica group Mycetohabitans gen. nov., and Trinickia gen. nov.: implications for the evolution of diazotrophy and nodulation in the Burkholderiaceae.</title>
        <authorList>
            <person name="Estrada-de los Santos P."/>
            <person name="Palmer M."/>
            <person name="Chavez-Ramirez B."/>
            <person name="Beukes C."/>
            <person name="Steenkamp E.T."/>
            <person name="Hirsch A.M."/>
            <person name="Manyaka P."/>
            <person name="Maluk M."/>
            <person name="Lafos M."/>
            <person name="Crook M."/>
            <person name="Gross E."/>
            <person name="Simon M.F."/>
            <person name="Bueno dos Reis Junior F."/>
            <person name="Poole P.S."/>
            <person name="Venter S.N."/>
            <person name="James E.K."/>
        </authorList>
    </citation>
    <scope>NUCLEOTIDE SEQUENCE [LARGE SCALE GENOMIC DNA]</scope>
    <source>
        <strain evidence="3 4">GIMN1.004</strain>
    </source>
</reference>
<dbReference type="InterPro" id="IPR016087">
    <property type="entry name" value="Chalcone_isomerase"/>
</dbReference>
<feature type="chain" id="PRO_5014795663" description="Chalcone isomerase domain-containing protein" evidence="1">
    <location>
        <begin position="29"/>
        <end position="180"/>
    </location>
</feature>
<gene>
    <name evidence="3" type="ORF">C0Z18_31520</name>
</gene>
<dbReference type="OrthoDB" id="8527419at2"/>
<sequence length="180" mass="19792">MRPLEWLCRFGALVTAACLLVCAAPARAGCLGDVEPRHLVGAGRLCLFGFCLYDAQLWGDGAPDSFTLPFALRLTYRVHVKRARLVSTGLDEMRRLAVSPISDSVLSVWRKDMEQGLRDVAPGDTLCAVFLPRQGVRFYANGEPTAEIADPAFARAFFGIWLDTDSRAPALRKQLLHASQ</sequence>
<dbReference type="Pfam" id="PF16036">
    <property type="entry name" value="Chalcone_3"/>
    <property type="match status" value="1"/>
</dbReference>
<protein>
    <recommendedName>
        <fullName evidence="2">Chalcone isomerase domain-containing protein</fullName>
    </recommendedName>
</protein>
<evidence type="ECO:0000259" key="2">
    <source>
        <dbReference type="Pfam" id="PF16036"/>
    </source>
</evidence>
<name>A0A2N7VBE6_9BURK</name>
<feature type="domain" description="Chalcone isomerase" evidence="2">
    <location>
        <begin position="111"/>
        <end position="176"/>
    </location>
</feature>
<dbReference type="EMBL" id="PNYA01000045">
    <property type="protein sequence ID" value="PMS14480.1"/>
    <property type="molecule type" value="Genomic_DNA"/>
</dbReference>